<dbReference type="AlphaFoldDB" id="A0A080ZV87"/>
<dbReference type="OrthoDB" id="10285891at2759"/>
<gene>
    <name evidence="1" type="ORF">F444_12971</name>
</gene>
<evidence type="ECO:0000313" key="2">
    <source>
        <dbReference type="Proteomes" id="UP000028582"/>
    </source>
</evidence>
<organism evidence="1 2">
    <name type="scientific">Phytophthora nicotianae P1976</name>
    <dbReference type="NCBI Taxonomy" id="1317066"/>
    <lineage>
        <taxon>Eukaryota</taxon>
        <taxon>Sar</taxon>
        <taxon>Stramenopiles</taxon>
        <taxon>Oomycota</taxon>
        <taxon>Peronosporomycetes</taxon>
        <taxon>Peronosporales</taxon>
        <taxon>Peronosporaceae</taxon>
        <taxon>Phytophthora</taxon>
    </lineage>
</organism>
<sequence>MPARVAWTTITPTMPTCDVELLLKSLKTFKVTKSHLVSRGLVEPQAHCFWRDKTLTCQNLNLLRVEEGEHISPALSPTRNRHTVPMKAAAPEWAAQGLKPSRIRSGVLRRFNLDEDSLPPLSVVQSFVHNYASSHLRNNDILAAVTATIHEVAFTNNEEGGEAFTFPWENDADGRPIIGNGSDHKPFIIDMTTKVLLTRVDRDPGSFIFHIDATYKLCLKWPLMQLHHARALSALRKVYLAVMQKPLTVCYEMSDADKAQRNAVDEYNAVLKRDVTVHCKLYMGVLLGRLVDWCRLESARAVPFAMATVADFRLQRRSREMERQGLQSELVVSRHSVAFMIGETPIEAMSPDVVYGRYVAANRSYNEDLHRWNEDLPVSEQLGLNTARMEMMDMPSTGWKVDVRLMACPCRFFKKFACCTHILFAQSTRGHIDLFGRERLVRCATKKPGRLLLVKA</sequence>
<evidence type="ECO:0008006" key="3">
    <source>
        <dbReference type="Google" id="ProtNLM"/>
    </source>
</evidence>
<dbReference type="Proteomes" id="UP000028582">
    <property type="component" value="Unassembled WGS sequence"/>
</dbReference>
<evidence type="ECO:0000313" key="1">
    <source>
        <dbReference type="EMBL" id="ETO70548.1"/>
    </source>
</evidence>
<protein>
    <recommendedName>
        <fullName evidence="3">SWIM-type domain-containing protein</fullName>
    </recommendedName>
</protein>
<reference evidence="1 2" key="1">
    <citation type="submission" date="2013-11" db="EMBL/GenBank/DDBJ databases">
        <title>The Genome Sequence of Phytophthora parasitica P1976.</title>
        <authorList>
            <consortium name="The Broad Institute Genomics Platform"/>
            <person name="Russ C."/>
            <person name="Tyler B."/>
            <person name="Panabieres F."/>
            <person name="Shan W."/>
            <person name="Tripathy S."/>
            <person name="Grunwald N."/>
            <person name="Machado M."/>
            <person name="Johnson C.S."/>
            <person name="Walker B."/>
            <person name="Young S."/>
            <person name="Zeng Q."/>
            <person name="Gargeya S."/>
            <person name="Fitzgerald M."/>
            <person name="Haas B."/>
            <person name="Abouelleil A."/>
            <person name="Allen A.W."/>
            <person name="Alvarado L."/>
            <person name="Arachchi H.M."/>
            <person name="Berlin A.M."/>
            <person name="Chapman S.B."/>
            <person name="Gainer-Dewar J."/>
            <person name="Goldberg J."/>
            <person name="Griggs A."/>
            <person name="Gujja S."/>
            <person name="Hansen M."/>
            <person name="Howarth C."/>
            <person name="Imamovic A."/>
            <person name="Ireland A."/>
            <person name="Larimer J."/>
            <person name="McCowan C."/>
            <person name="Murphy C."/>
            <person name="Pearson M."/>
            <person name="Poon T.W."/>
            <person name="Priest M."/>
            <person name="Roberts A."/>
            <person name="Saif S."/>
            <person name="Shea T."/>
            <person name="Sisk P."/>
            <person name="Sykes S."/>
            <person name="Wortman J."/>
            <person name="Nusbaum C."/>
            <person name="Birren B."/>
        </authorList>
    </citation>
    <scope>NUCLEOTIDE SEQUENCE [LARGE SCALE GENOMIC DNA]</scope>
    <source>
        <strain evidence="1 2">P1976</strain>
    </source>
</reference>
<comment type="caution">
    <text evidence="1">The sequence shown here is derived from an EMBL/GenBank/DDBJ whole genome shotgun (WGS) entry which is preliminary data.</text>
</comment>
<name>A0A080ZV87_PHYNI</name>
<dbReference type="EMBL" id="ANJA01002312">
    <property type="protein sequence ID" value="ETO70548.1"/>
    <property type="molecule type" value="Genomic_DNA"/>
</dbReference>
<accession>A0A080ZV87</accession>
<proteinExistence type="predicted"/>